<dbReference type="OMA" id="EFHIFFV"/>
<dbReference type="InterPro" id="IPR001619">
    <property type="entry name" value="Sec1-like"/>
</dbReference>
<proteinExistence type="inferred from homology"/>
<dbReference type="GeneID" id="5854706"/>
<dbReference type="VEuPathDB" id="FungiDB:MGL_2199"/>
<organism evidence="3 4">
    <name type="scientific">Malassezia globosa (strain ATCC MYA-4612 / CBS 7966)</name>
    <name type="common">Dandruff-associated fungus</name>
    <dbReference type="NCBI Taxonomy" id="425265"/>
    <lineage>
        <taxon>Eukaryota</taxon>
        <taxon>Fungi</taxon>
        <taxon>Dikarya</taxon>
        <taxon>Basidiomycota</taxon>
        <taxon>Ustilaginomycotina</taxon>
        <taxon>Malasseziomycetes</taxon>
        <taxon>Malasseziales</taxon>
        <taxon>Malasseziaceae</taxon>
        <taxon>Malassezia</taxon>
    </lineage>
</organism>
<keyword evidence="4" id="KW-1185">Reference proteome</keyword>
<dbReference type="Gene3D" id="3.90.830.10">
    <property type="entry name" value="Syntaxin Binding Protein 1, Chain A, domain 2"/>
    <property type="match status" value="1"/>
</dbReference>
<dbReference type="PANTHER" id="PTHR11679">
    <property type="entry name" value="VESICLE PROTEIN SORTING-ASSOCIATED"/>
    <property type="match status" value="1"/>
</dbReference>
<feature type="compositionally biased region" description="Polar residues" evidence="2">
    <location>
        <begin position="246"/>
        <end position="261"/>
    </location>
</feature>
<evidence type="ECO:0000256" key="2">
    <source>
        <dbReference type="SAM" id="MobiDB-lite"/>
    </source>
</evidence>
<dbReference type="EMBL" id="AAYY01000008">
    <property type="protein sequence ID" value="EDP43190.1"/>
    <property type="molecule type" value="Genomic_DNA"/>
</dbReference>
<evidence type="ECO:0000313" key="3">
    <source>
        <dbReference type="EMBL" id="EDP43190.1"/>
    </source>
</evidence>
<name>A8Q2I8_MALGO</name>
<dbReference type="GO" id="GO:0016192">
    <property type="term" value="P:vesicle-mediated transport"/>
    <property type="evidence" value="ECO:0007669"/>
    <property type="project" value="InterPro"/>
</dbReference>
<dbReference type="InterPro" id="IPR043127">
    <property type="entry name" value="Sec-1-like_dom3a"/>
</dbReference>
<dbReference type="InterPro" id="IPR043154">
    <property type="entry name" value="Sec-1-like_dom1"/>
</dbReference>
<sequence length="708" mass="79282">MADAGDAHRPRRTRHGLVDVAPLSQLAQDHFADVLNFIPDAKTLLIDPTLAGPLSLMVDLAALRQRGVEKMFWMEEVSVGLSPTRSVRIHAPTKQVLYLCRPEPRWMKTILAHYIADRDASGNDATLEFEYSVAFVPRRTEACVQFFRKHGCLQAINMFDLGLEFSVINPDVLSLEDPLAWRRLFLDGDHTPLFHAAHALMTLQRMWGVFPRIVGKGDLANRLCDLLLRQRREFLATDDEDGNARVRSNGTDPSMGTQVNPTRLHKPATDIDALVVLDRTVDLATPLLTQLTYEGLIDDVMGISSGFLNVDSSWVGAAQSAGSGASRRVRLDGNEDPLFESIRDDNFAIVGEKLHAAAKELSKDYEGRHQAQTVGELRAFVNRLGTLQSGHASLRLHTCITEHLLKTTSSERFHLLLEIQQHLVAGASLAPQLQAIDELIDLGVPMLDVLRVACLASYIHGGVKASWLDAFRTTMVHAYGFECLPQMMALERMRILYSSAATSSPSPTTARTSKWTHVLRPLRLIDDDVNERDPSDIGYVFSGYAPLSVRLVQTICQHEQTLRERQKRPHIYPKAARIAGWHGVDDAVLRWPGATFDFLPIKEAPTIPDDKIRTTVVFFVGGVTYAEIAALRLMSQQQQTRRFLIATTIHHKRERSFVQHESVISHGQPHILVHSSMVLPRDCKKMKRTSFPVKRSPMQGLWHHAGMP</sequence>
<protein>
    <submittedName>
        <fullName evidence="3">Uncharacterized protein</fullName>
    </submittedName>
</protein>
<dbReference type="Gene3D" id="3.40.50.2060">
    <property type="match status" value="1"/>
</dbReference>
<dbReference type="InterPro" id="IPR027482">
    <property type="entry name" value="Sec1-like_dom2"/>
</dbReference>
<dbReference type="InParanoid" id="A8Q2I8"/>
<dbReference type="KEGG" id="mgl:MGL_2199"/>
<comment type="caution">
    <text evidence="3">The sequence shown here is derived from an EMBL/GenBank/DDBJ whole genome shotgun (WGS) entry which is preliminary data.</text>
</comment>
<dbReference type="SUPFAM" id="SSF56815">
    <property type="entry name" value="Sec1/munc18-like (SM) proteins"/>
    <property type="match status" value="1"/>
</dbReference>
<dbReference type="AlphaFoldDB" id="A8Q2I8"/>
<dbReference type="FunCoup" id="A8Q2I8">
    <property type="interactions" value="439"/>
</dbReference>
<dbReference type="Pfam" id="PF00995">
    <property type="entry name" value="Sec1"/>
    <property type="match status" value="1"/>
</dbReference>
<feature type="region of interest" description="Disordered" evidence="2">
    <location>
        <begin position="241"/>
        <end position="263"/>
    </location>
</feature>
<dbReference type="InterPro" id="IPR036045">
    <property type="entry name" value="Sec1-like_sf"/>
</dbReference>
<dbReference type="STRING" id="425265.A8Q2I8"/>
<reference evidence="3 4" key="1">
    <citation type="journal article" date="2007" name="Proc. Natl. Acad. Sci. U.S.A.">
        <title>Dandruff-associated Malassezia genomes reveal convergent and divergent virulence traits shared with plant and human fungal pathogens.</title>
        <authorList>
            <person name="Xu J."/>
            <person name="Saunders C.W."/>
            <person name="Hu P."/>
            <person name="Grant R.A."/>
            <person name="Boekhout T."/>
            <person name="Kuramae E.E."/>
            <person name="Kronstad J.W."/>
            <person name="Deangelis Y.M."/>
            <person name="Reeder N.L."/>
            <person name="Johnstone K.R."/>
            <person name="Leland M."/>
            <person name="Fieno A.M."/>
            <person name="Begley W.M."/>
            <person name="Sun Y."/>
            <person name="Lacey M.P."/>
            <person name="Chaudhary T."/>
            <person name="Keough T."/>
            <person name="Chu L."/>
            <person name="Sears R."/>
            <person name="Yuan B."/>
            <person name="Dawson T.L.Jr."/>
        </authorList>
    </citation>
    <scope>NUCLEOTIDE SEQUENCE [LARGE SCALE GENOMIC DNA]</scope>
    <source>
        <strain evidence="4">ATCC MYA-4612 / CBS 7966</strain>
    </source>
</reference>
<accession>A8Q2I8</accession>
<dbReference type="OrthoDB" id="10262287at2759"/>
<dbReference type="Gene3D" id="3.40.50.1910">
    <property type="match status" value="2"/>
</dbReference>
<evidence type="ECO:0000313" key="4">
    <source>
        <dbReference type="Proteomes" id="UP000008837"/>
    </source>
</evidence>
<dbReference type="Proteomes" id="UP000008837">
    <property type="component" value="Unassembled WGS sequence"/>
</dbReference>
<dbReference type="RefSeq" id="XP_001730404.1">
    <property type="nucleotide sequence ID" value="XM_001730352.1"/>
</dbReference>
<comment type="similarity">
    <text evidence="1">Belongs to the STXBP/unc-18/SEC1 family.</text>
</comment>
<evidence type="ECO:0000256" key="1">
    <source>
        <dbReference type="ARBA" id="ARBA00009884"/>
    </source>
</evidence>
<gene>
    <name evidence="3" type="ORF">MGL_2199</name>
</gene>